<dbReference type="AlphaFoldDB" id="A0A222NZY2"/>
<name>A0A222NZY2_9GAMM</name>
<organism evidence="1 2">
    <name type="scientific">Legionella clemsonensis</name>
    <dbReference type="NCBI Taxonomy" id="1867846"/>
    <lineage>
        <taxon>Bacteria</taxon>
        <taxon>Pseudomonadati</taxon>
        <taxon>Pseudomonadota</taxon>
        <taxon>Gammaproteobacteria</taxon>
        <taxon>Legionellales</taxon>
        <taxon>Legionellaceae</taxon>
        <taxon>Legionella</taxon>
    </lineage>
</organism>
<dbReference type="InterPro" id="IPR003749">
    <property type="entry name" value="ThiS/MoaD-like"/>
</dbReference>
<evidence type="ECO:0000313" key="1">
    <source>
        <dbReference type="EMBL" id="ASQ45164.1"/>
    </source>
</evidence>
<dbReference type="InterPro" id="IPR016155">
    <property type="entry name" value="Mopterin_synth/thiamin_S_b"/>
</dbReference>
<evidence type="ECO:0000313" key="2">
    <source>
        <dbReference type="Proteomes" id="UP000201728"/>
    </source>
</evidence>
<dbReference type="KEGG" id="lcd:clem_03030"/>
<reference evidence="2" key="1">
    <citation type="submission" date="2016-07" db="EMBL/GenBank/DDBJ databases">
        <authorList>
            <person name="Florea S."/>
            <person name="Webb J.S."/>
            <person name="Jaromczyk J."/>
            <person name="Schardl C.L."/>
        </authorList>
    </citation>
    <scope>NUCLEOTIDE SEQUENCE [LARGE SCALE GENOMIC DNA]</scope>
    <source>
        <strain evidence="2">CDC-D5610</strain>
    </source>
</reference>
<dbReference type="Gene3D" id="3.10.20.30">
    <property type="match status" value="1"/>
</dbReference>
<accession>A0A222NZY2</accession>
<dbReference type="Pfam" id="PF02597">
    <property type="entry name" value="ThiS"/>
    <property type="match status" value="1"/>
</dbReference>
<dbReference type="RefSeq" id="WP_094090248.1">
    <property type="nucleotide sequence ID" value="NZ_CP016397.1"/>
</dbReference>
<dbReference type="OrthoDB" id="5339935at2"/>
<gene>
    <name evidence="1" type="ORF">clem_03030</name>
</gene>
<dbReference type="InterPro" id="IPR012675">
    <property type="entry name" value="Beta-grasp_dom_sf"/>
</dbReference>
<proteinExistence type="predicted"/>
<sequence>MDIQINIKFYGILHNYHPDDKLLKIKVPAHLTIQALSQIIYTTLCQSTSYSEEKNKELIQILKSSAFAKNDDLIEEDDFVLQSGDLIAILPPVCGG</sequence>
<dbReference type="SUPFAM" id="SSF54285">
    <property type="entry name" value="MoaD/ThiS"/>
    <property type="match status" value="1"/>
</dbReference>
<keyword evidence="2" id="KW-1185">Reference proteome</keyword>
<dbReference type="EMBL" id="CP016397">
    <property type="protein sequence ID" value="ASQ45164.1"/>
    <property type="molecule type" value="Genomic_DNA"/>
</dbReference>
<protein>
    <submittedName>
        <fullName evidence="1">ThiS family protein</fullName>
    </submittedName>
</protein>
<dbReference type="Proteomes" id="UP000201728">
    <property type="component" value="Chromosome"/>
</dbReference>